<dbReference type="Proteomes" id="UP001500620">
    <property type="component" value="Unassembled WGS sequence"/>
</dbReference>
<comment type="caution">
    <text evidence="4">The sequence shown here is derived from an EMBL/GenBank/DDBJ whole genome shotgun (WGS) entry which is preliminary data.</text>
</comment>
<evidence type="ECO:0000256" key="1">
    <source>
        <dbReference type="SAM" id="MobiDB-lite"/>
    </source>
</evidence>
<protein>
    <recommendedName>
        <fullName evidence="3">SCP domain-containing protein</fullName>
    </recommendedName>
</protein>
<dbReference type="EMBL" id="BAABAT010000020">
    <property type="protein sequence ID" value="GAA4255350.1"/>
    <property type="molecule type" value="Genomic_DNA"/>
</dbReference>
<dbReference type="Gene3D" id="3.40.33.10">
    <property type="entry name" value="CAP"/>
    <property type="match status" value="1"/>
</dbReference>
<feature type="domain" description="SCP" evidence="3">
    <location>
        <begin position="116"/>
        <end position="246"/>
    </location>
</feature>
<dbReference type="PANTHER" id="PTHR31157:SF1">
    <property type="entry name" value="SCP DOMAIN-CONTAINING PROTEIN"/>
    <property type="match status" value="1"/>
</dbReference>
<evidence type="ECO:0000313" key="5">
    <source>
        <dbReference type="Proteomes" id="UP001500620"/>
    </source>
</evidence>
<evidence type="ECO:0000259" key="3">
    <source>
        <dbReference type="Pfam" id="PF00188"/>
    </source>
</evidence>
<keyword evidence="2" id="KW-0812">Transmembrane</keyword>
<sequence>MRFQLRVKGVRLALVLGVIALGGIVTTAVVASAHGGSDSSVDGAQVGQAYLAGAGNPDGAGGASTQVTATTSPSDAPSTAASPSRAATKAPTTATTTKKPGNAAPTAVAGVANAVLAHINELRASNGLPPYTMSSGLVASAHAHNLLMLNGCGLSHQCPGEKGLGERISAQGVKWNALGENIGYGGGVSNTPAAITASANGLTTSMYNEKPPNDGHRKNLLSSTYTHVGIDVVRDSSGTVWLTQDFSN</sequence>
<gene>
    <name evidence="4" type="ORF">GCM10022255_063870</name>
</gene>
<dbReference type="InterPro" id="IPR035940">
    <property type="entry name" value="CAP_sf"/>
</dbReference>
<dbReference type="RefSeq" id="WP_345132343.1">
    <property type="nucleotide sequence ID" value="NZ_BAABAT010000020.1"/>
</dbReference>
<dbReference type="InterPro" id="IPR014044">
    <property type="entry name" value="CAP_dom"/>
</dbReference>
<evidence type="ECO:0000313" key="4">
    <source>
        <dbReference type="EMBL" id="GAA4255350.1"/>
    </source>
</evidence>
<keyword evidence="2" id="KW-0472">Membrane</keyword>
<name>A0ABP8DGG1_9ACTN</name>
<dbReference type="SUPFAM" id="SSF55797">
    <property type="entry name" value="PR-1-like"/>
    <property type="match status" value="1"/>
</dbReference>
<dbReference type="PANTHER" id="PTHR31157">
    <property type="entry name" value="SCP DOMAIN-CONTAINING PROTEIN"/>
    <property type="match status" value="1"/>
</dbReference>
<reference evidence="5" key="1">
    <citation type="journal article" date="2019" name="Int. J. Syst. Evol. Microbiol.">
        <title>The Global Catalogue of Microorganisms (GCM) 10K type strain sequencing project: providing services to taxonomists for standard genome sequencing and annotation.</title>
        <authorList>
            <consortium name="The Broad Institute Genomics Platform"/>
            <consortium name="The Broad Institute Genome Sequencing Center for Infectious Disease"/>
            <person name="Wu L."/>
            <person name="Ma J."/>
        </authorList>
    </citation>
    <scope>NUCLEOTIDE SEQUENCE [LARGE SCALE GENOMIC DNA]</scope>
    <source>
        <strain evidence="5">JCM 17441</strain>
    </source>
</reference>
<organism evidence="4 5">
    <name type="scientific">Dactylosporangium darangshiense</name>
    <dbReference type="NCBI Taxonomy" id="579108"/>
    <lineage>
        <taxon>Bacteria</taxon>
        <taxon>Bacillati</taxon>
        <taxon>Actinomycetota</taxon>
        <taxon>Actinomycetes</taxon>
        <taxon>Micromonosporales</taxon>
        <taxon>Micromonosporaceae</taxon>
        <taxon>Dactylosporangium</taxon>
    </lineage>
</organism>
<dbReference type="CDD" id="cd05379">
    <property type="entry name" value="CAP_bacterial"/>
    <property type="match status" value="1"/>
</dbReference>
<keyword evidence="2" id="KW-1133">Transmembrane helix</keyword>
<feature type="compositionally biased region" description="Low complexity" evidence="1">
    <location>
        <begin position="68"/>
        <end position="103"/>
    </location>
</feature>
<feature type="transmembrane region" description="Helical" evidence="2">
    <location>
        <begin position="12"/>
        <end position="31"/>
    </location>
</feature>
<evidence type="ECO:0000256" key="2">
    <source>
        <dbReference type="SAM" id="Phobius"/>
    </source>
</evidence>
<dbReference type="Pfam" id="PF00188">
    <property type="entry name" value="CAP"/>
    <property type="match status" value="1"/>
</dbReference>
<keyword evidence="5" id="KW-1185">Reference proteome</keyword>
<feature type="region of interest" description="Disordered" evidence="1">
    <location>
        <begin position="60"/>
        <end position="103"/>
    </location>
</feature>
<proteinExistence type="predicted"/>
<accession>A0ABP8DGG1</accession>